<organism evidence="1 2">
    <name type="scientific">Pseudomarimonas salicorniae</name>
    <dbReference type="NCBI Taxonomy" id="2933270"/>
    <lineage>
        <taxon>Bacteria</taxon>
        <taxon>Pseudomonadati</taxon>
        <taxon>Pseudomonadota</taxon>
        <taxon>Gammaproteobacteria</taxon>
        <taxon>Lysobacterales</taxon>
        <taxon>Lysobacteraceae</taxon>
        <taxon>Pseudomarimonas</taxon>
    </lineage>
</organism>
<reference evidence="1" key="1">
    <citation type="submission" date="2022-04" db="EMBL/GenBank/DDBJ databases">
        <title>Lysobacter sp. CAU 1642 isolated from sea sand.</title>
        <authorList>
            <person name="Kim W."/>
        </authorList>
    </citation>
    <scope>NUCLEOTIDE SEQUENCE</scope>
    <source>
        <strain evidence="1">CAU 1642</strain>
    </source>
</reference>
<accession>A0ABT0GD72</accession>
<dbReference type="Proteomes" id="UP001431449">
    <property type="component" value="Unassembled WGS sequence"/>
</dbReference>
<proteinExistence type="predicted"/>
<evidence type="ECO:0000313" key="1">
    <source>
        <dbReference type="EMBL" id="MCK7592494.1"/>
    </source>
</evidence>
<gene>
    <name evidence="1" type="ORF">M0G41_02295</name>
</gene>
<comment type="caution">
    <text evidence="1">The sequence shown here is derived from an EMBL/GenBank/DDBJ whole genome shotgun (WGS) entry which is preliminary data.</text>
</comment>
<dbReference type="EMBL" id="JALNMH010000001">
    <property type="protein sequence ID" value="MCK7592494.1"/>
    <property type="molecule type" value="Genomic_DNA"/>
</dbReference>
<dbReference type="RefSeq" id="WP_248204687.1">
    <property type="nucleotide sequence ID" value="NZ_JALNMH010000001.1"/>
</dbReference>
<protein>
    <submittedName>
        <fullName evidence="1">Uncharacterized protein</fullName>
    </submittedName>
</protein>
<keyword evidence="2" id="KW-1185">Reference proteome</keyword>
<name>A0ABT0GD72_9GAMM</name>
<sequence length="244" mass="27089">MPRNFDGRLPRQPESPLHNLWHRRYADTQCVGNGAWELLLEALKPWFSSEGLLTARANPAPIEDALMEFLASLRPLRNRRRPRRLYVAYRQADILDAKRIASLGNTSGMAFWLDAHDELRFLPGMEANPLQEVLSVAAMEMGLLNASHVVIVHSPGPEGVSGYLLGRAREHAALVRSTALWSDEPLDWARRASLVPMLDSERALGRWLDGLPPQAGRGESRVLRAALTRRGGQEPAPTLQAAGT</sequence>
<evidence type="ECO:0000313" key="2">
    <source>
        <dbReference type="Proteomes" id="UP001431449"/>
    </source>
</evidence>